<evidence type="ECO:0000259" key="10">
    <source>
        <dbReference type="Pfam" id="PF08501"/>
    </source>
</evidence>
<dbReference type="InterPro" id="IPR011342">
    <property type="entry name" value="Shikimate_DH"/>
</dbReference>
<feature type="binding site" evidence="8">
    <location>
        <position position="87"/>
    </location>
    <ligand>
        <name>shikimate</name>
        <dbReference type="ChEBI" id="CHEBI:36208"/>
    </ligand>
</feature>
<evidence type="ECO:0000256" key="7">
    <source>
        <dbReference type="ARBA" id="ARBA00049442"/>
    </source>
</evidence>
<dbReference type="SUPFAM" id="SSF51735">
    <property type="entry name" value="NAD(P)-binding Rossmann-fold domains"/>
    <property type="match status" value="1"/>
</dbReference>
<evidence type="ECO:0000256" key="6">
    <source>
        <dbReference type="ARBA" id="ARBA00023141"/>
    </source>
</evidence>
<reference evidence="11 12" key="1">
    <citation type="journal article" date="2011" name="Front. Microbiol.">
        <title>Genomic signatures of strain selection and enhancement in Bacillus atrophaeus var. globigii, a historical biowarfare simulant.</title>
        <authorList>
            <person name="Gibbons H.S."/>
            <person name="Broomall S.M."/>
            <person name="McNew L.A."/>
            <person name="Daligault H."/>
            <person name="Chapman C."/>
            <person name="Bruce D."/>
            <person name="Karavis M."/>
            <person name="Krepps M."/>
            <person name="McGregor P.A."/>
            <person name="Hong C."/>
            <person name="Park K.H."/>
            <person name="Akmal A."/>
            <person name="Feldman A."/>
            <person name="Lin J.S."/>
            <person name="Chang W.E."/>
            <person name="Higgs B.W."/>
            <person name="Demirev P."/>
            <person name="Lindquist J."/>
            <person name="Liem A."/>
            <person name="Fochler E."/>
            <person name="Read T.D."/>
            <person name="Tapia R."/>
            <person name="Johnson S."/>
            <person name="Bishop-Lilly K.A."/>
            <person name="Detter C."/>
            <person name="Han C."/>
            <person name="Sozhamannan S."/>
            <person name="Rosenzweig C.N."/>
            <person name="Skowronski E.W."/>
        </authorList>
    </citation>
    <scope>NUCLEOTIDE SEQUENCE [LARGE SCALE GENOMIC DNA]</scope>
    <source>
        <strain evidence="11 12">CC-PW-9</strain>
    </source>
</reference>
<evidence type="ECO:0000259" key="9">
    <source>
        <dbReference type="Pfam" id="PF01488"/>
    </source>
</evidence>
<comment type="subunit">
    <text evidence="8">Homodimer.</text>
</comment>
<evidence type="ECO:0000256" key="4">
    <source>
        <dbReference type="ARBA" id="ARBA00022857"/>
    </source>
</evidence>
<dbReference type="Gene3D" id="3.40.50.10860">
    <property type="entry name" value="Leucine Dehydrogenase, chain A, domain 1"/>
    <property type="match status" value="1"/>
</dbReference>
<dbReference type="InterPro" id="IPR006151">
    <property type="entry name" value="Shikm_DH/Glu-tRNA_Rdtase"/>
</dbReference>
<feature type="binding site" evidence="8">
    <location>
        <position position="223"/>
    </location>
    <ligand>
        <name>shikimate</name>
        <dbReference type="ChEBI" id="CHEBI:36208"/>
    </ligand>
</feature>
<dbReference type="PANTHER" id="PTHR21089:SF1">
    <property type="entry name" value="BIFUNCTIONAL 3-DEHYDROQUINATE DEHYDRATASE_SHIKIMATE DEHYDROGENASE, CHLOROPLASTIC"/>
    <property type="match status" value="1"/>
</dbReference>
<dbReference type="EMBL" id="PIQH01000002">
    <property type="protein sequence ID" value="RUO81049.1"/>
    <property type="molecule type" value="Genomic_DNA"/>
</dbReference>
<organism evidence="11 12">
    <name type="scientific">Idiomarina tyrosinivorans</name>
    <dbReference type="NCBI Taxonomy" id="1445662"/>
    <lineage>
        <taxon>Bacteria</taxon>
        <taxon>Pseudomonadati</taxon>
        <taxon>Pseudomonadota</taxon>
        <taxon>Gammaproteobacteria</taxon>
        <taxon>Alteromonadales</taxon>
        <taxon>Idiomarinaceae</taxon>
        <taxon>Idiomarina</taxon>
    </lineage>
</organism>
<dbReference type="InterPro" id="IPR013708">
    <property type="entry name" value="Shikimate_DH-bd_N"/>
</dbReference>
<dbReference type="GO" id="GO:0009073">
    <property type="term" value="P:aromatic amino acid family biosynthetic process"/>
    <property type="evidence" value="ECO:0007669"/>
    <property type="project" value="UniProtKB-KW"/>
</dbReference>
<feature type="binding site" evidence="8">
    <location>
        <position position="103"/>
    </location>
    <ligand>
        <name>shikimate</name>
        <dbReference type="ChEBI" id="CHEBI:36208"/>
    </ligand>
</feature>
<protein>
    <recommendedName>
        <fullName evidence="2 8">Shikimate dehydrogenase (NADP(+))</fullName>
        <shortName evidence="8">SDH</shortName>
        <ecNumber evidence="2 8">1.1.1.25</ecNumber>
    </recommendedName>
</protein>
<feature type="active site" description="Proton acceptor" evidence="8">
    <location>
        <position position="66"/>
    </location>
</feature>
<proteinExistence type="inferred from homology"/>
<dbReference type="EC" id="1.1.1.25" evidence="2 8"/>
<dbReference type="GO" id="GO:0019632">
    <property type="term" value="P:shikimate metabolic process"/>
    <property type="evidence" value="ECO:0007669"/>
    <property type="project" value="InterPro"/>
</dbReference>
<feature type="binding site" evidence="8">
    <location>
        <position position="78"/>
    </location>
    <ligand>
        <name>NADP(+)</name>
        <dbReference type="ChEBI" id="CHEBI:58349"/>
    </ligand>
</feature>
<feature type="binding site" evidence="8">
    <location>
        <position position="62"/>
    </location>
    <ligand>
        <name>shikimate</name>
        <dbReference type="ChEBI" id="CHEBI:36208"/>
    </ligand>
</feature>
<feature type="binding site" evidence="8">
    <location>
        <position position="221"/>
    </location>
    <ligand>
        <name>NADP(+)</name>
        <dbReference type="ChEBI" id="CHEBI:58349"/>
    </ligand>
</feature>
<dbReference type="NCBIfam" id="TIGR00507">
    <property type="entry name" value="aroE"/>
    <property type="match status" value="1"/>
</dbReference>
<feature type="binding site" evidence="8">
    <location>
        <begin position="14"/>
        <end position="16"/>
    </location>
    <ligand>
        <name>shikimate</name>
        <dbReference type="ChEBI" id="CHEBI:36208"/>
    </ligand>
</feature>
<dbReference type="InterPro" id="IPR036291">
    <property type="entry name" value="NAD(P)-bd_dom_sf"/>
</dbReference>
<dbReference type="RefSeq" id="WP_126841041.1">
    <property type="nucleotide sequence ID" value="NZ_PIQH01000002.1"/>
</dbReference>
<dbReference type="GO" id="GO:0009423">
    <property type="term" value="P:chorismate biosynthetic process"/>
    <property type="evidence" value="ECO:0007669"/>
    <property type="project" value="UniProtKB-UniRule"/>
</dbReference>
<keyword evidence="4 8" id="KW-0521">NADP</keyword>
<evidence type="ECO:0000256" key="1">
    <source>
        <dbReference type="ARBA" id="ARBA00004871"/>
    </source>
</evidence>
<feature type="binding site" evidence="8">
    <location>
        <position position="245"/>
    </location>
    <ligand>
        <name>NADP(+)</name>
        <dbReference type="ChEBI" id="CHEBI:58349"/>
    </ligand>
</feature>
<dbReference type="PANTHER" id="PTHR21089">
    <property type="entry name" value="SHIKIMATE DEHYDROGENASE"/>
    <property type="match status" value="1"/>
</dbReference>
<dbReference type="GO" id="GO:0050661">
    <property type="term" value="F:NADP binding"/>
    <property type="evidence" value="ECO:0007669"/>
    <property type="project" value="InterPro"/>
</dbReference>
<evidence type="ECO:0000313" key="12">
    <source>
        <dbReference type="Proteomes" id="UP000287996"/>
    </source>
</evidence>
<dbReference type="Gene3D" id="3.40.50.720">
    <property type="entry name" value="NAD(P)-binding Rossmann-like Domain"/>
    <property type="match status" value="1"/>
</dbReference>
<gene>
    <name evidence="8" type="primary">aroE</name>
    <name evidence="11" type="ORF">CWI84_02760</name>
</gene>
<sequence length="279" mass="30054">MTRYTVFGNPIAHSLSPLIHQQFAQQSQHNNVEYGRSLTSVGRFRRAVSEFFRAGGNGANVTLPFKVEAFKLANQVTERARNAGAVNTLIPTVNGGLLGDNTDGQGLVNDLKRLGISVSGKRLLLLGAGGAARGILLPLLQQQPSALSLWNRRSERAQALLLAQQKQLPSVLTRVLQIADLSHPNMPPFDLIINATSASISGNALPLVADLLHSETIGYDLMYSRAATAFQQQLTELAGVVSFDGLGMLIEQAALSYAAWNSAVVPDTHELHKSLRSQL</sequence>
<comment type="pathway">
    <text evidence="1 8">Metabolic intermediate biosynthesis; chorismate biosynthesis; chorismate from D-erythrose 4-phosphate and phosphoenolpyruvate: step 4/7.</text>
</comment>
<comment type="caution">
    <text evidence="8">Lacks conserved residue(s) required for the propagation of feature annotation.</text>
</comment>
<comment type="catalytic activity">
    <reaction evidence="7 8">
        <text>shikimate + NADP(+) = 3-dehydroshikimate + NADPH + H(+)</text>
        <dbReference type="Rhea" id="RHEA:17737"/>
        <dbReference type="ChEBI" id="CHEBI:15378"/>
        <dbReference type="ChEBI" id="CHEBI:16630"/>
        <dbReference type="ChEBI" id="CHEBI:36208"/>
        <dbReference type="ChEBI" id="CHEBI:57783"/>
        <dbReference type="ChEBI" id="CHEBI:58349"/>
        <dbReference type="EC" id="1.1.1.25"/>
    </reaction>
</comment>
<dbReference type="InterPro" id="IPR022893">
    <property type="entry name" value="Shikimate_DH_fam"/>
</dbReference>
<dbReference type="UniPathway" id="UPA00053">
    <property type="reaction ID" value="UER00087"/>
</dbReference>
<keyword evidence="6 8" id="KW-0057">Aromatic amino acid biosynthesis</keyword>
<keyword evidence="5 8" id="KW-0560">Oxidoreductase</keyword>
<feature type="domain" description="Quinate/shikimate 5-dehydrogenase/glutamyl-tRNA reductase" evidence="9">
    <location>
        <begin position="117"/>
        <end position="199"/>
    </location>
</feature>
<evidence type="ECO:0000256" key="8">
    <source>
        <dbReference type="HAMAP-Rule" id="MF_00222"/>
    </source>
</evidence>
<name>A0A432ZT24_9GAMM</name>
<comment type="similarity">
    <text evidence="8">Belongs to the shikimate dehydrogenase family.</text>
</comment>
<evidence type="ECO:0000256" key="2">
    <source>
        <dbReference type="ARBA" id="ARBA00012962"/>
    </source>
</evidence>
<dbReference type="NCBIfam" id="NF001310">
    <property type="entry name" value="PRK00258.1-2"/>
    <property type="match status" value="1"/>
</dbReference>
<dbReference type="GO" id="GO:0008652">
    <property type="term" value="P:amino acid biosynthetic process"/>
    <property type="evidence" value="ECO:0007669"/>
    <property type="project" value="UniProtKB-KW"/>
</dbReference>
<dbReference type="HAMAP" id="MF_00222">
    <property type="entry name" value="Shikimate_DH_AroE"/>
    <property type="match status" value="1"/>
</dbReference>
<dbReference type="SUPFAM" id="SSF53223">
    <property type="entry name" value="Aminoacid dehydrogenase-like, N-terminal domain"/>
    <property type="match status" value="1"/>
</dbReference>
<comment type="function">
    <text evidence="8">Involved in the biosynthesis of the chorismate, which leads to the biosynthesis of aromatic amino acids. Catalyzes the reversible NADPH linked reduction of 3-dehydroshikimate (DHSA) to yield shikimate (SA).</text>
</comment>
<dbReference type="GO" id="GO:0004764">
    <property type="term" value="F:shikimate 3-dehydrogenase (NADP+) activity"/>
    <property type="evidence" value="ECO:0007669"/>
    <property type="project" value="UniProtKB-UniRule"/>
</dbReference>
<evidence type="ECO:0000256" key="5">
    <source>
        <dbReference type="ARBA" id="ARBA00023002"/>
    </source>
</evidence>
<dbReference type="GO" id="GO:0005829">
    <property type="term" value="C:cytosol"/>
    <property type="evidence" value="ECO:0007669"/>
    <property type="project" value="TreeGrafter"/>
</dbReference>
<dbReference type="OrthoDB" id="9776868at2"/>
<feature type="binding site" evidence="8">
    <location>
        <position position="252"/>
    </location>
    <ligand>
        <name>shikimate</name>
        <dbReference type="ChEBI" id="CHEBI:36208"/>
    </ligand>
</feature>
<evidence type="ECO:0000313" key="11">
    <source>
        <dbReference type="EMBL" id="RUO81049.1"/>
    </source>
</evidence>
<feature type="domain" description="Shikimate dehydrogenase substrate binding N-terminal" evidence="10">
    <location>
        <begin position="6"/>
        <end position="89"/>
    </location>
</feature>
<dbReference type="Pfam" id="PF08501">
    <property type="entry name" value="Shikimate_dh_N"/>
    <property type="match status" value="1"/>
</dbReference>
<dbReference type="AlphaFoldDB" id="A0A432ZT24"/>
<dbReference type="FunFam" id="3.40.50.10860:FF:000006">
    <property type="entry name" value="Shikimate dehydrogenase (NADP(+))"/>
    <property type="match status" value="1"/>
</dbReference>
<keyword evidence="12" id="KW-1185">Reference proteome</keyword>
<feature type="binding site" evidence="8">
    <location>
        <begin position="127"/>
        <end position="131"/>
    </location>
    <ligand>
        <name>NADP(+)</name>
        <dbReference type="ChEBI" id="CHEBI:58349"/>
    </ligand>
</feature>
<dbReference type="InterPro" id="IPR046346">
    <property type="entry name" value="Aminoacid_DH-like_N_sf"/>
</dbReference>
<keyword evidence="3 8" id="KW-0028">Amino-acid biosynthesis</keyword>
<accession>A0A432ZT24</accession>
<evidence type="ECO:0000256" key="3">
    <source>
        <dbReference type="ARBA" id="ARBA00022605"/>
    </source>
</evidence>
<dbReference type="Pfam" id="PF01488">
    <property type="entry name" value="Shikimate_DH"/>
    <property type="match status" value="1"/>
</dbReference>
<dbReference type="Proteomes" id="UP000287996">
    <property type="component" value="Unassembled WGS sequence"/>
</dbReference>
<comment type="caution">
    <text evidence="11">The sequence shown here is derived from an EMBL/GenBank/DDBJ whole genome shotgun (WGS) entry which is preliminary data.</text>
</comment>